<dbReference type="RefSeq" id="WP_234897462.1">
    <property type="nucleotide sequence ID" value="NZ_CACSIP010000021.1"/>
</dbReference>
<organism evidence="1 2">
    <name type="scientific">Mycolicibacterium vanbaalenii</name>
    <name type="common">Mycobacterium vanbaalenii</name>
    <dbReference type="NCBI Taxonomy" id="110539"/>
    <lineage>
        <taxon>Bacteria</taxon>
        <taxon>Bacillati</taxon>
        <taxon>Actinomycetota</taxon>
        <taxon>Actinomycetes</taxon>
        <taxon>Mycobacteriales</taxon>
        <taxon>Mycobacteriaceae</taxon>
        <taxon>Mycolicibacterium</taxon>
    </lineage>
</organism>
<dbReference type="EMBL" id="CACSIP010000021">
    <property type="protein sequence ID" value="CAA0123177.1"/>
    <property type="molecule type" value="Genomic_DNA"/>
</dbReference>
<reference evidence="1 2" key="1">
    <citation type="submission" date="2019-11" db="EMBL/GenBank/DDBJ databases">
        <authorList>
            <person name="Holert J."/>
        </authorList>
    </citation>
    <scope>NUCLEOTIDE SEQUENCE [LARGE SCALE GENOMIC DNA]</scope>
    <source>
        <strain evidence="1">BC8_1</strain>
    </source>
</reference>
<protein>
    <submittedName>
        <fullName evidence="1">Uncharacterized protein</fullName>
    </submittedName>
</protein>
<evidence type="ECO:0000313" key="2">
    <source>
        <dbReference type="Proteomes" id="UP000430146"/>
    </source>
</evidence>
<keyword evidence="2" id="KW-1185">Reference proteome</keyword>
<dbReference type="Proteomes" id="UP000430146">
    <property type="component" value="Unassembled WGS sequence"/>
</dbReference>
<name>A0A5S9QVW3_MYCVN</name>
<dbReference type="AlphaFoldDB" id="A0A5S9QVW3"/>
<accession>A0A5S9QVW3</accession>
<evidence type="ECO:0000313" key="1">
    <source>
        <dbReference type="EMBL" id="CAA0123177.1"/>
    </source>
</evidence>
<gene>
    <name evidence="1" type="ORF">AELLOGFF_04539</name>
</gene>
<sequence>MTTASGRQALVERYRHEPQAGARALFLEAVARTLNERQTLIAGSSAADLMAGAGLTEVQSRFDAMLDESEHAVYEVRRLTRRSSVRAHGRGITARSVSALARGSREQMDEALRECAGERRIGADGIARQVLRERGDQLPALEHFFVVCPAVVDDKARPGFEAWWQEATNDAVLF</sequence>
<proteinExistence type="predicted"/>